<sequence length="449" mass="51387">MPYAPGVSYFIRFYELDPSEQNRCIYFTQKGGMCKWNCRDEDNQRAVLLQRAIMNSCLETMNIELLREYVQCNCCVRARYQNRIEDVELLTPLAQRWLNEIRTRAAHCLGNEMSISSLQQGKTHDYACNIPNTSSPDTRDERFSANSLSRARSQIATSSGTIEASSIIKSSHPHPLSSSSNTSELALHSRENHSRYKLRIPQTNRSGETNIIQPSYSFQVSLSEFRPHIVEPFLSDSVYNKMLDPLEDRDFETGTVYIFDRSSSPGHVKIGWTAKAVSVRLKAWSNCGYDPNLLFHMSGVPYAQRVETLTHHELIKEWRRERRCKAPWCGKSHQEWFEINKEKAEQVLGDWANFISEAKPYESTGCLKPYWKEVIAKIERKTIGITAKELLNCHESTLIDELRVSKEPVGFSTNPSPVPRNAPSAMASERTCQSNEQTGINTTTKRLRT</sequence>
<dbReference type="SMART" id="SM00974">
    <property type="entry name" value="T5orf172"/>
    <property type="match status" value="1"/>
</dbReference>
<dbReference type="InterPro" id="IPR018306">
    <property type="entry name" value="Phage_T5_Orf172_DNA-bd"/>
</dbReference>
<feature type="domain" description="Bacteriophage T5 Orf172 DNA-binding" evidence="2">
    <location>
        <begin position="262"/>
        <end position="351"/>
    </location>
</feature>
<keyword evidence="4" id="KW-1185">Reference proteome</keyword>
<dbReference type="Proteomes" id="UP000191672">
    <property type="component" value="Unassembled WGS sequence"/>
</dbReference>
<evidence type="ECO:0000313" key="4">
    <source>
        <dbReference type="Proteomes" id="UP000191672"/>
    </source>
</evidence>
<evidence type="ECO:0000313" key="3">
    <source>
        <dbReference type="EMBL" id="OQD89513.1"/>
    </source>
</evidence>
<dbReference type="InterPro" id="IPR053006">
    <property type="entry name" value="Meiosis_regulatory"/>
</dbReference>
<protein>
    <recommendedName>
        <fullName evidence="2">Bacteriophage T5 Orf172 DNA-binding domain-containing protein</fullName>
    </recommendedName>
</protein>
<dbReference type="STRING" id="416450.A0A1V6QJX1"/>
<feature type="region of interest" description="Disordered" evidence="1">
    <location>
        <begin position="409"/>
        <end position="449"/>
    </location>
</feature>
<reference evidence="4" key="1">
    <citation type="journal article" date="2017" name="Nat. Microbiol.">
        <title>Global analysis of biosynthetic gene clusters reveals vast potential of secondary metabolite production in Penicillium species.</title>
        <authorList>
            <person name="Nielsen J.C."/>
            <person name="Grijseels S."/>
            <person name="Prigent S."/>
            <person name="Ji B."/>
            <person name="Dainat J."/>
            <person name="Nielsen K.F."/>
            <person name="Frisvad J.C."/>
            <person name="Workman M."/>
            <person name="Nielsen J."/>
        </authorList>
    </citation>
    <scope>NUCLEOTIDE SEQUENCE [LARGE SCALE GENOMIC DNA]</scope>
    <source>
        <strain evidence="4">IBT 31811</strain>
    </source>
</reference>
<dbReference type="AlphaFoldDB" id="A0A1V6QJX1"/>
<dbReference type="Pfam" id="PF10544">
    <property type="entry name" value="T5orf172"/>
    <property type="match status" value="1"/>
</dbReference>
<feature type="compositionally biased region" description="Polar residues" evidence="1">
    <location>
        <begin position="430"/>
        <end position="449"/>
    </location>
</feature>
<feature type="region of interest" description="Disordered" evidence="1">
    <location>
        <begin position="162"/>
        <end position="196"/>
    </location>
</feature>
<name>A0A1V6QJX1_9EURO</name>
<comment type="caution">
    <text evidence="3">The sequence shown here is derived from an EMBL/GenBank/DDBJ whole genome shotgun (WGS) entry which is preliminary data.</text>
</comment>
<accession>A0A1V6QJX1</accession>
<gene>
    <name evidence="3" type="ORF">PENANT_c002G06141</name>
</gene>
<dbReference type="EMBL" id="MDYN01000002">
    <property type="protein sequence ID" value="OQD89513.1"/>
    <property type="molecule type" value="Genomic_DNA"/>
</dbReference>
<feature type="compositionally biased region" description="Low complexity" evidence="1">
    <location>
        <begin position="165"/>
        <end position="186"/>
    </location>
</feature>
<dbReference type="PANTHER" id="PTHR28094">
    <property type="entry name" value="MEIOTICALLY UP-REGULATED GENE 113 PROTEIN"/>
    <property type="match status" value="1"/>
</dbReference>
<dbReference type="PANTHER" id="PTHR28094:SF1">
    <property type="entry name" value="MEIOTICALLY UP-REGULATED GENE 113 PROTEIN"/>
    <property type="match status" value="1"/>
</dbReference>
<proteinExistence type="predicted"/>
<evidence type="ECO:0000259" key="2">
    <source>
        <dbReference type="SMART" id="SM00974"/>
    </source>
</evidence>
<organism evidence="3 4">
    <name type="scientific">Penicillium antarcticum</name>
    <dbReference type="NCBI Taxonomy" id="416450"/>
    <lineage>
        <taxon>Eukaryota</taxon>
        <taxon>Fungi</taxon>
        <taxon>Dikarya</taxon>
        <taxon>Ascomycota</taxon>
        <taxon>Pezizomycotina</taxon>
        <taxon>Eurotiomycetes</taxon>
        <taxon>Eurotiomycetidae</taxon>
        <taxon>Eurotiales</taxon>
        <taxon>Aspergillaceae</taxon>
        <taxon>Penicillium</taxon>
    </lineage>
</organism>
<evidence type="ECO:0000256" key="1">
    <source>
        <dbReference type="SAM" id="MobiDB-lite"/>
    </source>
</evidence>